<feature type="domain" description="Histidine kinase" evidence="17">
    <location>
        <begin position="334"/>
        <end position="428"/>
    </location>
</feature>
<keyword evidence="10 18" id="KW-0418">Kinase</keyword>
<keyword evidence="7" id="KW-0963">Cytoplasm</keyword>
<dbReference type="AlphaFoldDB" id="A0A1R4F6G4"/>
<dbReference type="InterPro" id="IPR003594">
    <property type="entry name" value="HATPase_dom"/>
</dbReference>
<dbReference type="PANTHER" id="PTHR24421:SF62">
    <property type="entry name" value="SENSORY TRANSDUCTION HISTIDINE KINASE"/>
    <property type="match status" value="1"/>
</dbReference>
<keyword evidence="11" id="KW-0408">Iron</keyword>
<evidence type="ECO:0000256" key="5">
    <source>
        <dbReference type="ARBA" id="ARBA00017322"/>
    </source>
</evidence>
<dbReference type="InterPro" id="IPR005467">
    <property type="entry name" value="His_kinase_dom"/>
</dbReference>
<evidence type="ECO:0000256" key="3">
    <source>
        <dbReference type="ARBA" id="ARBA00004496"/>
    </source>
</evidence>
<dbReference type="SUPFAM" id="SSF55874">
    <property type="entry name" value="ATPase domain of HSP90 chaperone/DNA topoisomerase II/histidine kinase"/>
    <property type="match status" value="1"/>
</dbReference>
<keyword evidence="12" id="KW-0902">Two-component regulatory system</keyword>
<dbReference type="Pfam" id="PF07730">
    <property type="entry name" value="HisKA_3"/>
    <property type="match status" value="1"/>
</dbReference>
<dbReference type="Gene3D" id="1.20.5.1930">
    <property type="match status" value="1"/>
</dbReference>
<evidence type="ECO:0000256" key="15">
    <source>
        <dbReference type="ARBA" id="ARBA00030800"/>
    </source>
</evidence>
<keyword evidence="6" id="KW-0004">4Fe-4S</keyword>
<evidence type="ECO:0000256" key="10">
    <source>
        <dbReference type="ARBA" id="ARBA00022777"/>
    </source>
</evidence>
<dbReference type="PANTHER" id="PTHR24421">
    <property type="entry name" value="NITRATE/NITRITE SENSOR PROTEIN NARX-RELATED"/>
    <property type="match status" value="1"/>
</dbReference>
<keyword evidence="19" id="KW-1185">Reference proteome</keyword>
<keyword evidence="16" id="KW-0812">Transmembrane</keyword>
<feature type="transmembrane region" description="Helical" evidence="16">
    <location>
        <begin position="160"/>
        <end position="183"/>
    </location>
</feature>
<evidence type="ECO:0000256" key="8">
    <source>
        <dbReference type="ARBA" id="ARBA00022679"/>
    </source>
</evidence>
<dbReference type="Proteomes" id="UP000195913">
    <property type="component" value="Unassembled WGS sequence"/>
</dbReference>
<comment type="cofactor">
    <cofactor evidence="2">
        <name>[4Fe-4S] cluster</name>
        <dbReference type="ChEBI" id="CHEBI:49883"/>
    </cofactor>
</comment>
<feature type="transmembrane region" description="Helical" evidence="16">
    <location>
        <begin position="98"/>
        <end position="124"/>
    </location>
</feature>
<dbReference type="GO" id="GO:0046872">
    <property type="term" value="F:metal ion binding"/>
    <property type="evidence" value="ECO:0007669"/>
    <property type="project" value="UniProtKB-KW"/>
</dbReference>
<dbReference type="CDD" id="cd16917">
    <property type="entry name" value="HATPase_UhpB-NarQ-NarX-like"/>
    <property type="match status" value="1"/>
</dbReference>
<comment type="catalytic activity">
    <reaction evidence="1">
        <text>ATP + protein L-histidine = ADP + protein N-phospho-L-histidine.</text>
        <dbReference type="EC" id="2.7.13.3"/>
    </reaction>
</comment>
<dbReference type="RefSeq" id="WP_342744343.1">
    <property type="nucleotide sequence ID" value="NZ_FUHW01000012.1"/>
</dbReference>
<comment type="function">
    <text evidence="14">Member of the two-component regulatory system NreB/NreC involved in the control of dissimilatory nitrate/nitrite reduction in response to oxygen. NreB functions as a direct oxygen sensor histidine kinase which is autophosphorylated, in the absence of oxygen, probably at the conserved histidine residue, and transfers its phosphate group probably to a conserved aspartate residue of NreC. NreB/NreC activates the expression of the nitrate (narGHJI) and nitrite (nir) reductase operons, as well as the putative nitrate transporter gene narT.</text>
</comment>
<dbReference type="Gene3D" id="3.30.565.10">
    <property type="entry name" value="Histidine kinase-like ATPase, C-terminal domain"/>
    <property type="match status" value="1"/>
</dbReference>
<dbReference type="GO" id="GO:0000155">
    <property type="term" value="F:phosphorelay sensor kinase activity"/>
    <property type="evidence" value="ECO:0007669"/>
    <property type="project" value="InterPro"/>
</dbReference>
<name>A0A1R4F6G4_9MICC</name>
<dbReference type="InterPro" id="IPR017205">
    <property type="entry name" value="Sig_transdc_His_kinase_ChrS"/>
</dbReference>
<evidence type="ECO:0000256" key="13">
    <source>
        <dbReference type="ARBA" id="ARBA00023014"/>
    </source>
</evidence>
<dbReference type="InterPro" id="IPR050482">
    <property type="entry name" value="Sensor_HK_TwoCompSys"/>
</dbReference>
<sequence>MNAPNQQANPPGSEATALPATPGGVVLRVLRVSLHVGFALLLGVGVIRVLVTDTSASTRLASILLAGVLAAIYLWGTTWENRFARGLTSDPNRFSRSWLLIVVVLWLALMALHPDFSWLAFPLFFLQMHLLRTRTALFAIIGLTLVVIGAQWAHAGSVTVAGILGPVFGATFSVVMGFAYQALYTEGVNQRRALDELRRTRAALAGEQHRAGVLAERERLARDIHDTLAQGFSSIVLVSRSARAALDAGDTELAGHRLETVATTASDNLGEARDFVRGLSAGTAEAAAGALAGRFARLCASTERTAQASGDELECRFREDGEAQALSPDVAGALLRAAQSCLANVLAHARASRAILSLGYLAGEVTLDVYDDGVGFDPDTLPAAPRNDGTGFGLSGLKARIGALNGTVEVESAPGEGTVVAVRIPCATEDGHG</sequence>
<reference evidence="18 19" key="1">
    <citation type="submission" date="2017-02" db="EMBL/GenBank/DDBJ databases">
        <authorList>
            <person name="Peterson S.W."/>
        </authorList>
    </citation>
    <scope>NUCLEOTIDE SEQUENCE [LARGE SCALE GENOMIC DNA]</scope>
    <source>
        <strain evidence="18 19">B Ar 00.02</strain>
    </source>
</reference>
<dbReference type="GO" id="GO:0051539">
    <property type="term" value="F:4 iron, 4 sulfur cluster binding"/>
    <property type="evidence" value="ECO:0007669"/>
    <property type="project" value="UniProtKB-KW"/>
</dbReference>
<evidence type="ECO:0000256" key="7">
    <source>
        <dbReference type="ARBA" id="ARBA00022490"/>
    </source>
</evidence>
<dbReference type="InterPro" id="IPR036890">
    <property type="entry name" value="HATPase_C_sf"/>
</dbReference>
<dbReference type="PIRSF" id="PIRSF037434">
    <property type="entry name" value="STHK_ChrS"/>
    <property type="match status" value="1"/>
</dbReference>
<dbReference type="InterPro" id="IPR011712">
    <property type="entry name" value="Sig_transdc_His_kin_sub3_dim/P"/>
</dbReference>
<dbReference type="PROSITE" id="PS50109">
    <property type="entry name" value="HIS_KIN"/>
    <property type="match status" value="1"/>
</dbReference>
<evidence type="ECO:0000256" key="4">
    <source>
        <dbReference type="ARBA" id="ARBA00012438"/>
    </source>
</evidence>
<evidence type="ECO:0000256" key="1">
    <source>
        <dbReference type="ARBA" id="ARBA00000085"/>
    </source>
</evidence>
<keyword evidence="13" id="KW-0411">Iron-sulfur</keyword>
<evidence type="ECO:0000313" key="19">
    <source>
        <dbReference type="Proteomes" id="UP000195913"/>
    </source>
</evidence>
<organism evidence="18 19">
    <name type="scientific">Arthrobacter rhombi</name>
    <dbReference type="NCBI Taxonomy" id="71253"/>
    <lineage>
        <taxon>Bacteria</taxon>
        <taxon>Bacillati</taxon>
        <taxon>Actinomycetota</taxon>
        <taxon>Actinomycetes</taxon>
        <taxon>Micrococcales</taxon>
        <taxon>Micrococcaceae</taxon>
        <taxon>Arthrobacter</taxon>
    </lineage>
</organism>
<evidence type="ECO:0000256" key="6">
    <source>
        <dbReference type="ARBA" id="ARBA00022485"/>
    </source>
</evidence>
<dbReference type="Pfam" id="PF02518">
    <property type="entry name" value="HATPase_c"/>
    <property type="match status" value="1"/>
</dbReference>
<evidence type="ECO:0000256" key="9">
    <source>
        <dbReference type="ARBA" id="ARBA00022723"/>
    </source>
</evidence>
<keyword evidence="8" id="KW-0808">Transferase</keyword>
<dbReference type="GO" id="GO:0046983">
    <property type="term" value="F:protein dimerization activity"/>
    <property type="evidence" value="ECO:0007669"/>
    <property type="project" value="InterPro"/>
</dbReference>
<evidence type="ECO:0000259" key="17">
    <source>
        <dbReference type="PROSITE" id="PS50109"/>
    </source>
</evidence>
<evidence type="ECO:0000256" key="2">
    <source>
        <dbReference type="ARBA" id="ARBA00001966"/>
    </source>
</evidence>
<keyword evidence="9" id="KW-0479">Metal-binding</keyword>
<feature type="transmembrane region" description="Helical" evidence="16">
    <location>
        <begin position="136"/>
        <end position="154"/>
    </location>
</feature>
<dbReference type="PRINTS" id="PR00344">
    <property type="entry name" value="BCTRLSENSOR"/>
</dbReference>
<protein>
    <recommendedName>
        <fullName evidence="5">Oxygen sensor histidine kinase NreB</fullName>
        <ecNumber evidence="4">2.7.13.3</ecNumber>
    </recommendedName>
    <alternativeName>
        <fullName evidence="15">Nitrogen regulation protein B</fullName>
    </alternativeName>
</protein>
<evidence type="ECO:0000313" key="18">
    <source>
        <dbReference type="EMBL" id="SJM51433.1"/>
    </source>
</evidence>
<feature type="transmembrane region" description="Helical" evidence="16">
    <location>
        <begin position="32"/>
        <end position="51"/>
    </location>
</feature>
<evidence type="ECO:0000256" key="12">
    <source>
        <dbReference type="ARBA" id="ARBA00023012"/>
    </source>
</evidence>
<dbReference type="SMART" id="SM00387">
    <property type="entry name" value="HATPase_c"/>
    <property type="match status" value="1"/>
</dbReference>
<comment type="subcellular location">
    <subcellularLocation>
        <location evidence="3">Cytoplasm</location>
    </subcellularLocation>
</comment>
<dbReference type="GO" id="GO:0016020">
    <property type="term" value="C:membrane"/>
    <property type="evidence" value="ECO:0007669"/>
    <property type="project" value="InterPro"/>
</dbReference>
<evidence type="ECO:0000256" key="11">
    <source>
        <dbReference type="ARBA" id="ARBA00023004"/>
    </source>
</evidence>
<dbReference type="InterPro" id="IPR004358">
    <property type="entry name" value="Sig_transdc_His_kin-like_C"/>
</dbReference>
<proteinExistence type="predicted"/>
<gene>
    <name evidence="18" type="ORF">FM101_02440</name>
</gene>
<keyword evidence="16" id="KW-1133">Transmembrane helix</keyword>
<feature type="transmembrane region" description="Helical" evidence="16">
    <location>
        <begin position="60"/>
        <end position="78"/>
    </location>
</feature>
<dbReference type="EC" id="2.7.13.3" evidence="4"/>
<evidence type="ECO:0000256" key="14">
    <source>
        <dbReference type="ARBA" id="ARBA00024827"/>
    </source>
</evidence>
<evidence type="ECO:0000256" key="16">
    <source>
        <dbReference type="SAM" id="Phobius"/>
    </source>
</evidence>
<dbReference type="GO" id="GO:0005737">
    <property type="term" value="C:cytoplasm"/>
    <property type="evidence" value="ECO:0007669"/>
    <property type="project" value="UniProtKB-SubCell"/>
</dbReference>
<keyword evidence="16" id="KW-0472">Membrane</keyword>
<accession>A0A1R4F6G4</accession>
<dbReference type="EMBL" id="FUHW01000012">
    <property type="protein sequence ID" value="SJM51433.1"/>
    <property type="molecule type" value="Genomic_DNA"/>
</dbReference>